<accession>A0A2Z3GY56</accession>
<feature type="compositionally biased region" description="Basic residues" evidence="2">
    <location>
        <begin position="125"/>
        <end position="135"/>
    </location>
</feature>
<dbReference type="AlphaFoldDB" id="A0A2Z3GY56"/>
<feature type="compositionally biased region" description="Low complexity" evidence="2">
    <location>
        <begin position="105"/>
        <end position="124"/>
    </location>
</feature>
<keyword evidence="5" id="KW-1185">Reference proteome</keyword>
<dbReference type="OrthoDB" id="292347at2"/>
<proteinExistence type="predicted"/>
<dbReference type="Pfam" id="PF05066">
    <property type="entry name" value="HARE-HTH"/>
    <property type="match status" value="1"/>
</dbReference>
<dbReference type="GO" id="GO:0006355">
    <property type="term" value="P:regulation of DNA-templated transcription"/>
    <property type="evidence" value="ECO:0007669"/>
    <property type="project" value="InterPro"/>
</dbReference>
<keyword evidence="1" id="KW-0804">Transcription</keyword>
<evidence type="ECO:0000313" key="4">
    <source>
        <dbReference type="EMBL" id="AWM36962.1"/>
    </source>
</evidence>
<dbReference type="PROSITE" id="PS51913">
    <property type="entry name" value="HTH_HARE"/>
    <property type="match status" value="1"/>
</dbReference>
<dbReference type="Proteomes" id="UP000245802">
    <property type="component" value="Chromosome"/>
</dbReference>
<sequence length="156" mass="15767">MPATKTKAAKKATSRSNVKGAKPKHRAKDTAESAPAKKLSALDAAARVLAASGESMTAKELIGRLAAQGLWSSPNGKTPDATLSAALQREIATQGTASRFRKTAPGRFAATTAGATDATTAPKTKGAKVKPKKAPTRPAEPEAGATIPDGTPGPKA</sequence>
<dbReference type="InterPro" id="IPR007759">
    <property type="entry name" value="Asxl_HARE-HTH"/>
</dbReference>
<protein>
    <recommendedName>
        <fullName evidence="3">HTH HARE-type domain-containing protein</fullName>
    </recommendedName>
</protein>
<feature type="domain" description="HTH HARE-type" evidence="3">
    <location>
        <begin position="39"/>
        <end position="113"/>
    </location>
</feature>
<dbReference type="KEGG" id="gog:C1280_07970"/>
<evidence type="ECO:0000256" key="2">
    <source>
        <dbReference type="SAM" id="MobiDB-lite"/>
    </source>
</evidence>
<evidence type="ECO:0000259" key="3">
    <source>
        <dbReference type="PROSITE" id="PS51913"/>
    </source>
</evidence>
<organism evidence="4 5">
    <name type="scientific">Gemmata obscuriglobus</name>
    <dbReference type="NCBI Taxonomy" id="114"/>
    <lineage>
        <taxon>Bacteria</taxon>
        <taxon>Pseudomonadati</taxon>
        <taxon>Planctomycetota</taxon>
        <taxon>Planctomycetia</taxon>
        <taxon>Gemmatales</taxon>
        <taxon>Gemmataceae</taxon>
        <taxon>Gemmata</taxon>
    </lineage>
</organism>
<evidence type="ECO:0000313" key="5">
    <source>
        <dbReference type="Proteomes" id="UP000245802"/>
    </source>
</evidence>
<dbReference type="RefSeq" id="WP_010033124.1">
    <property type="nucleotide sequence ID" value="NZ_CP025958.1"/>
</dbReference>
<feature type="region of interest" description="Disordered" evidence="2">
    <location>
        <begin position="94"/>
        <end position="156"/>
    </location>
</feature>
<gene>
    <name evidence="4" type="ORF">C1280_07970</name>
</gene>
<reference evidence="4 5" key="1">
    <citation type="submission" date="2018-01" db="EMBL/GenBank/DDBJ databases">
        <title>G. obscuriglobus.</title>
        <authorList>
            <person name="Franke J."/>
            <person name="Blomberg W."/>
            <person name="Selmecki A."/>
        </authorList>
    </citation>
    <scope>NUCLEOTIDE SEQUENCE [LARGE SCALE GENOMIC DNA]</scope>
    <source>
        <strain evidence="4 5">DSM 5831</strain>
    </source>
</reference>
<name>A0A2Z3GY56_9BACT</name>
<dbReference type="EMBL" id="CP025958">
    <property type="protein sequence ID" value="AWM36962.1"/>
    <property type="molecule type" value="Genomic_DNA"/>
</dbReference>
<feature type="region of interest" description="Disordered" evidence="2">
    <location>
        <begin position="1"/>
        <end position="39"/>
    </location>
</feature>
<evidence type="ECO:0000256" key="1">
    <source>
        <dbReference type="ARBA" id="ARBA00023163"/>
    </source>
</evidence>